<dbReference type="InterPro" id="IPR028098">
    <property type="entry name" value="Glyco_trans_4-like_N"/>
</dbReference>
<dbReference type="InterPro" id="IPR001296">
    <property type="entry name" value="Glyco_trans_1"/>
</dbReference>
<dbReference type="EC" id="2.4.-.-" evidence="3"/>
<dbReference type="RefSeq" id="WP_290260053.1">
    <property type="nucleotide sequence ID" value="NZ_JAUFQG010000004.1"/>
</dbReference>
<accession>A0ABV8V2P9</accession>
<evidence type="ECO:0000259" key="2">
    <source>
        <dbReference type="Pfam" id="PF13439"/>
    </source>
</evidence>
<dbReference type="Gene3D" id="3.40.50.2000">
    <property type="entry name" value="Glycogen Phosphorylase B"/>
    <property type="match status" value="2"/>
</dbReference>
<keyword evidence="3" id="KW-0808">Transferase</keyword>
<feature type="domain" description="Glycosyl transferase family 1" evidence="1">
    <location>
        <begin position="187"/>
        <end position="343"/>
    </location>
</feature>
<protein>
    <submittedName>
        <fullName evidence="3">Glycosyltransferase</fullName>
        <ecNumber evidence="3">2.4.-.-</ecNumber>
    </submittedName>
</protein>
<dbReference type="SUPFAM" id="SSF53756">
    <property type="entry name" value="UDP-Glycosyltransferase/glycogen phosphorylase"/>
    <property type="match status" value="1"/>
</dbReference>
<comment type="caution">
    <text evidence="3">The sequence shown here is derived from an EMBL/GenBank/DDBJ whole genome shotgun (WGS) entry which is preliminary data.</text>
</comment>
<evidence type="ECO:0000313" key="4">
    <source>
        <dbReference type="Proteomes" id="UP001595840"/>
    </source>
</evidence>
<feature type="domain" description="Glycosyltransferase subfamily 4-like N-terminal" evidence="2">
    <location>
        <begin position="16"/>
        <end position="168"/>
    </location>
</feature>
<dbReference type="EMBL" id="JBHSCX010000003">
    <property type="protein sequence ID" value="MFC4361242.1"/>
    <property type="molecule type" value="Genomic_DNA"/>
</dbReference>
<evidence type="ECO:0000313" key="3">
    <source>
        <dbReference type="EMBL" id="MFC4361242.1"/>
    </source>
</evidence>
<dbReference type="CDD" id="cd03819">
    <property type="entry name" value="GT4_WavL-like"/>
    <property type="match status" value="1"/>
</dbReference>
<organism evidence="3 4">
    <name type="scientific">Simiduia curdlanivorans</name>
    <dbReference type="NCBI Taxonomy" id="1492769"/>
    <lineage>
        <taxon>Bacteria</taxon>
        <taxon>Pseudomonadati</taxon>
        <taxon>Pseudomonadota</taxon>
        <taxon>Gammaproteobacteria</taxon>
        <taxon>Cellvibrionales</taxon>
        <taxon>Cellvibrionaceae</taxon>
        <taxon>Simiduia</taxon>
    </lineage>
</organism>
<dbReference type="GO" id="GO:0016757">
    <property type="term" value="F:glycosyltransferase activity"/>
    <property type="evidence" value="ECO:0007669"/>
    <property type="project" value="UniProtKB-KW"/>
</dbReference>
<proteinExistence type="predicted"/>
<dbReference type="Proteomes" id="UP001595840">
    <property type="component" value="Unassembled WGS sequence"/>
</dbReference>
<dbReference type="PANTHER" id="PTHR12526:SF638">
    <property type="entry name" value="SPORE COAT PROTEIN SA"/>
    <property type="match status" value="1"/>
</dbReference>
<gene>
    <name evidence="3" type="ORF">ACFOX3_02950</name>
</gene>
<sequence length="381" mass="42432">MNKLTVVQVLPELNGGGVERGTLEIAEALVAAGHQSIVISAGGRLVAELEQKGSQHINLAIHKKSLWSLRQVWALRRLFLELKPDIIHLRSRLPGWLCYLAWKTLPIKHRPHFITTVHGLHSVNAYSKIVVKGEAVIAVSDTVMDYIKTNYPDCFGPHCQRIYRGIDPVVFPRDFRPSATWLTTWQAQYPQLSGHKVLCLPGRITRLKGHLEFIELIHELHQKGQVVFGLIVGGDDPRRQGYLQEVKQRIAELGLSKYIIFAGHRADIKEIYAISDLVFSLSTKPESFGRTVLEPLAMGRPVVAYDHGGVGEIMAALYPAGRVPLKDQAALLETTEKLLQAPSTPSEKNPFLLATMINKTLALYQNISAEKSVQPTNLPHA</sequence>
<dbReference type="PANTHER" id="PTHR12526">
    <property type="entry name" value="GLYCOSYLTRANSFERASE"/>
    <property type="match status" value="1"/>
</dbReference>
<dbReference type="Pfam" id="PF13439">
    <property type="entry name" value="Glyco_transf_4"/>
    <property type="match status" value="1"/>
</dbReference>
<keyword evidence="4" id="KW-1185">Reference proteome</keyword>
<evidence type="ECO:0000259" key="1">
    <source>
        <dbReference type="Pfam" id="PF00534"/>
    </source>
</evidence>
<name>A0ABV8V2P9_9GAMM</name>
<reference evidence="4" key="1">
    <citation type="journal article" date="2019" name="Int. J. Syst. Evol. Microbiol.">
        <title>The Global Catalogue of Microorganisms (GCM) 10K type strain sequencing project: providing services to taxonomists for standard genome sequencing and annotation.</title>
        <authorList>
            <consortium name="The Broad Institute Genomics Platform"/>
            <consortium name="The Broad Institute Genome Sequencing Center for Infectious Disease"/>
            <person name="Wu L."/>
            <person name="Ma J."/>
        </authorList>
    </citation>
    <scope>NUCLEOTIDE SEQUENCE [LARGE SCALE GENOMIC DNA]</scope>
    <source>
        <strain evidence="4">CECT 8570</strain>
    </source>
</reference>
<keyword evidence="3" id="KW-0328">Glycosyltransferase</keyword>
<dbReference type="Pfam" id="PF00534">
    <property type="entry name" value="Glycos_transf_1"/>
    <property type="match status" value="1"/>
</dbReference>